<sequence>MQSIHISQQNTCSLAFTSSNTNISEHKYKIVCYALKSICTLLSADIYTLSFIFDSNLTLYTIGCASSILFFFSSCLILLFSINKTIFKGKNIFLIVSKTVLNFSFIFAVYFQSVFCVLILIGINAVQIWGIFQIIQSNKIVRRIDLIL</sequence>
<protein>
    <submittedName>
        <fullName evidence="2">Hypothetical_protein</fullName>
    </submittedName>
</protein>
<keyword evidence="3" id="KW-1185">Reference proteome</keyword>
<evidence type="ECO:0000256" key="1">
    <source>
        <dbReference type="SAM" id="Phobius"/>
    </source>
</evidence>
<feature type="transmembrane region" description="Helical" evidence="1">
    <location>
        <begin position="59"/>
        <end position="80"/>
    </location>
</feature>
<evidence type="ECO:0000313" key="2">
    <source>
        <dbReference type="EMBL" id="CAL5992455.1"/>
    </source>
</evidence>
<evidence type="ECO:0000313" key="3">
    <source>
        <dbReference type="Proteomes" id="UP001642409"/>
    </source>
</evidence>
<proteinExistence type="predicted"/>
<comment type="caution">
    <text evidence="2">The sequence shown here is derived from an EMBL/GenBank/DDBJ whole genome shotgun (WGS) entry which is preliminary data.</text>
</comment>
<organism evidence="2 3">
    <name type="scientific">Hexamita inflata</name>
    <dbReference type="NCBI Taxonomy" id="28002"/>
    <lineage>
        <taxon>Eukaryota</taxon>
        <taxon>Metamonada</taxon>
        <taxon>Diplomonadida</taxon>
        <taxon>Hexamitidae</taxon>
        <taxon>Hexamitinae</taxon>
        <taxon>Hexamita</taxon>
    </lineage>
</organism>
<dbReference type="Proteomes" id="UP001642409">
    <property type="component" value="Unassembled WGS sequence"/>
</dbReference>
<keyword evidence="1" id="KW-0472">Membrane</keyword>
<keyword evidence="1" id="KW-0812">Transmembrane</keyword>
<accession>A0ABP1HJE0</accession>
<name>A0ABP1HJE0_9EUKA</name>
<keyword evidence="1" id="KW-1133">Transmembrane helix</keyword>
<feature type="transmembrane region" description="Helical" evidence="1">
    <location>
        <begin position="30"/>
        <end position="53"/>
    </location>
</feature>
<dbReference type="EMBL" id="CAXDID020000028">
    <property type="protein sequence ID" value="CAL5992455.1"/>
    <property type="molecule type" value="Genomic_DNA"/>
</dbReference>
<gene>
    <name evidence="2" type="ORF">HINF_LOCUS12594</name>
</gene>
<reference evidence="2 3" key="1">
    <citation type="submission" date="2024-07" db="EMBL/GenBank/DDBJ databases">
        <authorList>
            <person name="Akdeniz Z."/>
        </authorList>
    </citation>
    <scope>NUCLEOTIDE SEQUENCE [LARGE SCALE GENOMIC DNA]</scope>
</reference>